<protein>
    <submittedName>
        <fullName evidence="1">Uncharacterized protein</fullName>
    </submittedName>
</protein>
<dbReference type="SUPFAM" id="SSF56349">
    <property type="entry name" value="DNA breaking-rejoining enzymes"/>
    <property type="match status" value="1"/>
</dbReference>
<dbReference type="HOGENOM" id="CLU_2220655_0_0_7"/>
<name>A1AL74_PELPD</name>
<sequence>MFTLTKNRQALHVPLSRQSLVILMQRKERNPLGSPWIFLSLYRPQNLNKSGHARMMAAELRARTGLKKIAVHGLREPLLRICNEMERLMVEGVGVKVINSADARGK</sequence>
<keyword evidence="2" id="KW-1185">Reference proteome</keyword>
<organism evidence="1 2">
    <name type="scientific">Pelobacter propionicus (strain DSM 2379 / NBRC 103807 / OttBd1)</name>
    <dbReference type="NCBI Taxonomy" id="338966"/>
    <lineage>
        <taxon>Bacteria</taxon>
        <taxon>Pseudomonadati</taxon>
        <taxon>Thermodesulfobacteriota</taxon>
        <taxon>Desulfuromonadia</taxon>
        <taxon>Desulfuromonadales</taxon>
        <taxon>Desulfuromonadaceae</taxon>
        <taxon>Pelobacter</taxon>
    </lineage>
</organism>
<dbReference type="OrthoDB" id="5429327at2"/>
<gene>
    <name evidence="1" type="ordered locus">Ppro_0462</name>
</gene>
<reference evidence="1 2" key="1">
    <citation type="submission" date="2006-10" db="EMBL/GenBank/DDBJ databases">
        <title>Complete sequence of chromosome of Pelobacter propionicus DSM 2379.</title>
        <authorList>
            <consortium name="US DOE Joint Genome Institute"/>
            <person name="Copeland A."/>
            <person name="Lucas S."/>
            <person name="Lapidus A."/>
            <person name="Barry K."/>
            <person name="Detter J.C."/>
            <person name="Glavina del Rio T."/>
            <person name="Hammon N."/>
            <person name="Israni S."/>
            <person name="Dalin E."/>
            <person name="Tice H."/>
            <person name="Pitluck S."/>
            <person name="Saunders E."/>
            <person name="Brettin T."/>
            <person name="Bruce D."/>
            <person name="Han C."/>
            <person name="Tapia R."/>
            <person name="Schmutz J."/>
            <person name="Larimer F."/>
            <person name="Land M."/>
            <person name="Hauser L."/>
            <person name="Kyrpides N."/>
            <person name="Kim E."/>
            <person name="Lovley D."/>
            <person name="Richardson P."/>
        </authorList>
    </citation>
    <scope>NUCLEOTIDE SEQUENCE [LARGE SCALE GENOMIC DNA]</scope>
    <source>
        <strain evidence="2">DSM 2379 / NBRC 103807 / OttBd1</strain>
    </source>
</reference>
<accession>A1AL74</accession>
<proteinExistence type="predicted"/>
<dbReference type="InterPro" id="IPR011010">
    <property type="entry name" value="DNA_brk_join_enz"/>
</dbReference>
<dbReference type="EMBL" id="CP000482">
    <property type="protein sequence ID" value="ABK98094.1"/>
    <property type="molecule type" value="Genomic_DNA"/>
</dbReference>
<dbReference type="KEGG" id="ppd:Ppro_0462"/>
<dbReference type="GO" id="GO:0003677">
    <property type="term" value="F:DNA binding"/>
    <property type="evidence" value="ECO:0007669"/>
    <property type="project" value="InterPro"/>
</dbReference>
<dbReference type="STRING" id="338966.Ppro_0462"/>
<evidence type="ECO:0000313" key="2">
    <source>
        <dbReference type="Proteomes" id="UP000006732"/>
    </source>
</evidence>
<evidence type="ECO:0000313" key="1">
    <source>
        <dbReference type="EMBL" id="ABK98094.1"/>
    </source>
</evidence>
<dbReference type="AlphaFoldDB" id="A1AL74"/>
<dbReference type="RefSeq" id="WP_011734408.1">
    <property type="nucleotide sequence ID" value="NC_008609.1"/>
</dbReference>
<dbReference type="Proteomes" id="UP000006732">
    <property type="component" value="Chromosome"/>
</dbReference>